<organism evidence="1 2">
    <name type="scientific">Agathobaculum faecis</name>
    <dbReference type="NCBI Taxonomy" id="2763013"/>
    <lineage>
        <taxon>Bacteria</taxon>
        <taxon>Bacillati</taxon>
        <taxon>Bacillota</taxon>
        <taxon>Clostridia</taxon>
        <taxon>Eubacteriales</taxon>
        <taxon>Butyricicoccaceae</taxon>
        <taxon>Agathobaculum</taxon>
    </lineage>
</organism>
<dbReference type="EMBL" id="JACOPL010000003">
    <property type="protein sequence ID" value="MBC5724718.1"/>
    <property type="molecule type" value="Genomic_DNA"/>
</dbReference>
<sequence>MKNGIMCSLLCPMINKYGFCESALRRVERVQECPHDKLRAVSKLNTGGENHGTRN</sequence>
<name>A0A923LSZ8_9FIRM</name>
<dbReference type="AlphaFoldDB" id="A0A923LSZ8"/>
<evidence type="ECO:0000313" key="1">
    <source>
        <dbReference type="EMBL" id="MBC5724718.1"/>
    </source>
</evidence>
<accession>A0A923LSZ8</accession>
<gene>
    <name evidence="1" type="ORF">H8S45_04490</name>
</gene>
<keyword evidence="2" id="KW-1185">Reference proteome</keyword>
<reference evidence="1" key="1">
    <citation type="submission" date="2020-08" db="EMBL/GenBank/DDBJ databases">
        <title>Genome public.</title>
        <authorList>
            <person name="Liu C."/>
            <person name="Sun Q."/>
        </authorList>
    </citation>
    <scope>NUCLEOTIDE SEQUENCE</scope>
    <source>
        <strain evidence="1">NSJ-28</strain>
    </source>
</reference>
<dbReference type="Proteomes" id="UP000606499">
    <property type="component" value="Unassembled WGS sequence"/>
</dbReference>
<comment type="caution">
    <text evidence="1">The sequence shown here is derived from an EMBL/GenBank/DDBJ whole genome shotgun (WGS) entry which is preliminary data.</text>
</comment>
<evidence type="ECO:0000313" key="2">
    <source>
        <dbReference type="Proteomes" id="UP000606499"/>
    </source>
</evidence>
<dbReference type="RefSeq" id="WP_153802393.1">
    <property type="nucleotide sequence ID" value="NZ_JACOPL010000003.1"/>
</dbReference>
<protein>
    <submittedName>
        <fullName evidence="1">Uncharacterized protein</fullName>
    </submittedName>
</protein>
<proteinExistence type="predicted"/>